<dbReference type="PANTHER" id="PTHR46704:SF1">
    <property type="entry name" value="TELOMERE LENGTH REGULATION PROTEIN TEL2 HOMOLOG"/>
    <property type="match status" value="1"/>
</dbReference>
<name>A0ABN8RQT1_9CNID</name>
<comment type="caution">
    <text evidence="1">The sequence shown here is derived from an EMBL/GenBank/DDBJ whole genome shotgun (WGS) entry which is preliminary data.</text>
</comment>
<dbReference type="EMBL" id="CALNXK010000294">
    <property type="protein sequence ID" value="CAH3181354.1"/>
    <property type="molecule type" value="Genomic_DNA"/>
</dbReference>
<sequence>MITFKQKMSTRSLCVSILHLTSLSVRKTPRRPECKSNKLSVEHLTSTQLEADTRLLLHTIDATERRATSLSIHSPDTDVLVLALWRFASLCDETSVVVGTGDTRRSIPLRPLYDSLGGQLGAALPGFDAFTGCDQTGTICGKSKVSCRNTLSKAEQQVLKAFASLGSSAHVQDDVAMRLELNMCHLYAPSTHITTVKEMRWFLFSKKHWKECGTPCPDIPLPTSHGWVQDGNRLQAVPAILLPAPKAVFELIKCGWKGSCITMSCSCKNHSLKCTDMCGCFATKCENRNVEEDSIEGEDSDAEDLLSCL</sequence>
<protein>
    <recommendedName>
        <fullName evidence="3">Tesmin/TSO1-like CXC domain-containing protein</fullName>
    </recommendedName>
</protein>
<organism evidence="1 2">
    <name type="scientific">Porites lobata</name>
    <dbReference type="NCBI Taxonomy" id="104759"/>
    <lineage>
        <taxon>Eukaryota</taxon>
        <taxon>Metazoa</taxon>
        <taxon>Cnidaria</taxon>
        <taxon>Anthozoa</taxon>
        <taxon>Hexacorallia</taxon>
        <taxon>Scleractinia</taxon>
        <taxon>Fungiina</taxon>
        <taxon>Poritidae</taxon>
        <taxon>Porites</taxon>
    </lineage>
</organism>
<evidence type="ECO:0000313" key="2">
    <source>
        <dbReference type="Proteomes" id="UP001159405"/>
    </source>
</evidence>
<accession>A0ABN8RQT1</accession>
<keyword evidence="2" id="KW-1185">Reference proteome</keyword>
<evidence type="ECO:0000313" key="1">
    <source>
        <dbReference type="EMBL" id="CAH3181354.1"/>
    </source>
</evidence>
<proteinExistence type="predicted"/>
<evidence type="ECO:0008006" key="3">
    <source>
        <dbReference type="Google" id="ProtNLM"/>
    </source>
</evidence>
<dbReference type="PANTHER" id="PTHR46704">
    <property type="entry name" value="CXC DOMAIN-CONTAINING PROTEIN-RELATED"/>
    <property type="match status" value="1"/>
</dbReference>
<dbReference type="Proteomes" id="UP001159405">
    <property type="component" value="Unassembled WGS sequence"/>
</dbReference>
<reference evidence="1 2" key="1">
    <citation type="submission" date="2022-05" db="EMBL/GenBank/DDBJ databases">
        <authorList>
            <consortium name="Genoscope - CEA"/>
            <person name="William W."/>
        </authorList>
    </citation>
    <scope>NUCLEOTIDE SEQUENCE [LARGE SCALE GENOMIC DNA]</scope>
</reference>
<gene>
    <name evidence="1" type="ORF">PLOB_00024558</name>
</gene>